<reference evidence="5 6" key="1">
    <citation type="submission" date="2018-10" db="EMBL/GenBank/DDBJ databases">
        <title>Genomic Encyclopedia of Archaeal and Bacterial Type Strains, Phase II (KMG-II): from individual species to whole genera.</title>
        <authorList>
            <person name="Goeker M."/>
        </authorList>
    </citation>
    <scope>NUCLEOTIDE SEQUENCE [LARGE SCALE GENOMIC DNA]</scope>
    <source>
        <strain evidence="5 6">DSM 235</strain>
    </source>
</reference>
<keyword evidence="1" id="KW-0732">Signal</keyword>
<dbReference type="SUPFAM" id="SSF48695">
    <property type="entry name" value="Multiheme cytochromes"/>
    <property type="match status" value="1"/>
</dbReference>
<accession>A0A495V332</accession>
<organism evidence="5 6">
    <name type="scientific">Thiocapsa rosea</name>
    <dbReference type="NCBI Taxonomy" id="69360"/>
    <lineage>
        <taxon>Bacteria</taxon>
        <taxon>Pseudomonadati</taxon>
        <taxon>Pseudomonadota</taxon>
        <taxon>Gammaproteobacteria</taxon>
        <taxon>Chromatiales</taxon>
        <taxon>Chromatiaceae</taxon>
        <taxon>Thiocapsa</taxon>
    </lineage>
</organism>
<dbReference type="PANTHER" id="PTHR35038:SF6">
    <property type="entry name" value="SURFACE LOCALIZED DECAHEME CYTOCHROME C LIPOPROTEIN"/>
    <property type="match status" value="1"/>
</dbReference>
<feature type="region of interest" description="Disordered" evidence="2">
    <location>
        <begin position="1"/>
        <end position="31"/>
    </location>
</feature>
<sequence length="351" mass="38632">MNASRDRAARQGAQFHSDDPRRTPTGGPGSTPARVVRFGWSLALWLCLFAFGASAEQAAAAITEPVGDAVDRQLADAAADRHTCLRCHAMPTLAYRNPENGDIVDLSIDREGLAHSVHGELACIDCHRRSYRRYPHPDRPAPGDLDCIGCHEDEDNNLSRGWVDIDAEFKRSVHAISDSQEAADFSCHSCHDPHRFRPAAVGEPLVQIVRNHNAVCVSCHEELVAPFSTSHDWLPNRDAHWGSVRCVDCHTPVALFANHEILPAEESEKNCVSCHSADAQLLARLYQFRSEEDIARSGLLAKAIFNEAYVVGMSKSPALDRLSLIIMGLMVLLLAAHGVGRYLARRANRRA</sequence>
<keyword evidence="3" id="KW-0812">Transmembrane</keyword>
<feature type="domain" description="Doubled CXXCH motif" evidence="4">
    <location>
        <begin position="186"/>
        <end position="223"/>
    </location>
</feature>
<name>A0A495V332_9GAMM</name>
<dbReference type="InterPro" id="IPR036280">
    <property type="entry name" value="Multihaem_cyt_sf"/>
</dbReference>
<feature type="transmembrane region" description="Helical" evidence="3">
    <location>
        <begin position="322"/>
        <end position="344"/>
    </location>
</feature>
<keyword evidence="3" id="KW-0472">Membrane</keyword>
<evidence type="ECO:0000256" key="2">
    <source>
        <dbReference type="SAM" id="MobiDB-lite"/>
    </source>
</evidence>
<dbReference type="EMBL" id="RBXL01000001">
    <property type="protein sequence ID" value="RKT42767.1"/>
    <property type="molecule type" value="Genomic_DNA"/>
</dbReference>
<dbReference type="AlphaFoldDB" id="A0A495V332"/>
<dbReference type="Pfam" id="PF09699">
    <property type="entry name" value="Paired_CXXCH_1"/>
    <property type="match status" value="1"/>
</dbReference>
<evidence type="ECO:0000313" key="5">
    <source>
        <dbReference type="EMBL" id="RKT42767.1"/>
    </source>
</evidence>
<evidence type="ECO:0000256" key="1">
    <source>
        <dbReference type="ARBA" id="ARBA00022729"/>
    </source>
</evidence>
<keyword evidence="3" id="KW-1133">Transmembrane helix</keyword>
<protein>
    <submittedName>
        <fullName evidence="5">Doubled CXXCH motif protein</fullName>
    </submittedName>
</protein>
<keyword evidence="6" id="KW-1185">Reference proteome</keyword>
<dbReference type="InterPro" id="IPR051829">
    <property type="entry name" value="Multiheme_Cytochr_ET"/>
</dbReference>
<dbReference type="Gene3D" id="3.90.10.10">
    <property type="entry name" value="Cytochrome C3"/>
    <property type="match status" value="1"/>
</dbReference>
<comment type="caution">
    <text evidence="5">The sequence shown here is derived from an EMBL/GenBank/DDBJ whole genome shotgun (WGS) entry which is preliminary data.</text>
</comment>
<proteinExistence type="predicted"/>
<dbReference type="Proteomes" id="UP000274556">
    <property type="component" value="Unassembled WGS sequence"/>
</dbReference>
<dbReference type="PANTHER" id="PTHR35038">
    <property type="entry name" value="DISSIMILATORY SULFITE REDUCTASE SIRA"/>
    <property type="match status" value="1"/>
</dbReference>
<dbReference type="RefSeq" id="WP_245969347.1">
    <property type="nucleotide sequence ID" value="NZ_RBXL01000001.1"/>
</dbReference>
<dbReference type="Gene3D" id="1.10.1130.10">
    <property type="entry name" value="Flavocytochrome C3, Chain A"/>
    <property type="match status" value="1"/>
</dbReference>
<dbReference type="GO" id="GO:0016491">
    <property type="term" value="F:oxidoreductase activity"/>
    <property type="evidence" value="ECO:0007669"/>
    <property type="project" value="TreeGrafter"/>
</dbReference>
<evidence type="ECO:0000259" key="4">
    <source>
        <dbReference type="Pfam" id="PF09699"/>
    </source>
</evidence>
<evidence type="ECO:0000256" key="3">
    <source>
        <dbReference type="SAM" id="Phobius"/>
    </source>
</evidence>
<evidence type="ECO:0000313" key="6">
    <source>
        <dbReference type="Proteomes" id="UP000274556"/>
    </source>
</evidence>
<gene>
    <name evidence="5" type="ORF">BDD21_0062</name>
</gene>
<dbReference type="InterPro" id="IPR010177">
    <property type="entry name" value="Paired_CXXCH_1"/>
</dbReference>